<dbReference type="Gene3D" id="2.40.30.200">
    <property type="match status" value="1"/>
</dbReference>
<dbReference type="Proteomes" id="UP000831495">
    <property type="component" value="Chromosome"/>
</dbReference>
<reference evidence="1" key="1">
    <citation type="journal article" date="2022" name="Int. J. Syst. Evol. Microbiol.">
        <title>Apilactobacillus apisilvae sp. nov., Nicolia spurrieriana gen. nov. sp. nov., Bombilactobacillus folatiphilus sp. nov. and Bombilactobacillus thymidiniphilus sp. nov., four new lactic acid bacterial isolates from stingless bees Tetragonula carbonaria and Austroplebeia australis.</title>
        <authorList>
            <person name="Oliphant S.A."/>
            <person name="Watson-Haigh N.S."/>
            <person name="Sumby K.M."/>
            <person name="Gardner J."/>
            <person name="Groom S."/>
            <person name="Jiranek V."/>
        </authorList>
    </citation>
    <scope>NUCLEOTIDE SEQUENCE</scope>
    <source>
        <strain evidence="1">SG4_D2</strain>
    </source>
</reference>
<gene>
    <name evidence="1" type="ORF">MOO45_02890</name>
</gene>
<dbReference type="NCBIfam" id="TIGR01633">
    <property type="entry name" value="phi3626_gp14_N"/>
    <property type="match status" value="1"/>
</dbReference>
<dbReference type="EMBL" id="CP093366">
    <property type="protein sequence ID" value="UQS82610.1"/>
    <property type="molecule type" value="Genomic_DNA"/>
</dbReference>
<keyword evidence="2" id="KW-1185">Reference proteome</keyword>
<proteinExistence type="predicted"/>
<dbReference type="InterPro" id="IPR006520">
    <property type="entry name" value="Dit_BPSPP_N"/>
</dbReference>
<dbReference type="RefSeq" id="WP_249514888.1">
    <property type="nucleotide sequence ID" value="NZ_CP093366.1"/>
</dbReference>
<dbReference type="Gene3D" id="2.60.120.860">
    <property type="match status" value="1"/>
</dbReference>
<evidence type="ECO:0000313" key="2">
    <source>
        <dbReference type="Proteomes" id="UP000831495"/>
    </source>
</evidence>
<sequence>MYEFRDLSSNDSLNDNLPAEAMAFQRYGQFDYLEDLIPGYRTLQVTGRELTAYKLTEETPSGMDGSIVTNQVWPSRDIKIKYLLNSDTPYDFRQKYNKLMYFLSNQTLTFNFKDEADYFFYGGLSDVDTPEGGQSEVVSDFTLHCPSPWKFSDVKSLTVSDGQTINDHYLIYPVVPESISFTSTKANFQFQNVTSEQTFGLNTAHTNVVLAPNTGEVSANGQLILNDIVQFSELEQLKIKNGDQIKITNGSSAVIQYRRWLL</sequence>
<accession>A0ABY4PA52</accession>
<evidence type="ECO:0000313" key="1">
    <source>
        <dbReference type="EMBL" id="UQS82610.1"/>
    </source>
</evidence>
<organism evidence="1 2">
    <name type="scientific">Bombilactobacillus folatiphilus</name>
    <dbReference type="NCBI Taxonomy" id="2923362"/>
    <lineage>
        <taxon>Bacteria</taxon>
        <taxon>Bacillati</taxon>
        <taxon>Bacillota</taxon>
        <taxon>Bacilli</taxon>
        <taxon>Lactobacillales</taxon>
        <taxon>Lactobacillaceae</taxon>
        <taxon>Bombilactobacillus</taxon>
    </lineage>
</organism>
<protein>
    <submittedName>
        <fullName evidence="1">Phage tail family protein</fullName>
    </submittedName>
</protein>
<name>A0ABY4PA52_9LACO</name>